<evidence type="ECO:0000256" key="1">
    <source>
        <dbReference type="ARBA" id="ARBA00004477"/>
    </source>
</evidence>
<dbReference type="InterPro" id="IPR009580">
    <property type="entry name" value="GPI_biosynthesis_protein_Pig-F"/>
</dbReference>
<reference evidence="9 10" key="1">
    <citation type="journal article" date="2018" name="IMA Fungus">
        <title>IMA Genome-F 9: Draft genome sequence of Annulohypoxylon stygium, Aspergillus mulundensis, Berkeleyomyces basicola (syn. Thielaviopsis basicola), Ceratocystis smalleyi, two Cercospora beticola strains, Coleophoma cylindrospora, Fusarium fracticaudum, Phialophora cf. hyalina, and Morchella septimelata.</title>
        <authorList>
            <person name="Wingfield B.D."/>
            <person name="Bills G.F."/>
            <person name="Dong Y."/>
            <person name="Huang W."/>
            <person name="Nel W.J."/>
            <person name="Swalarsk-Parry B.S."/>
            <person name="Vaghefi N."/>
            <person name="Wilken P.M."/>
            <person name="An Z."/>
            <person name="de Beer Z.W."/>
            <person name="De Vos L."/>
            <person name="Chen L."/>
            <person name="Duong T.A."/>
            <person name="Gao Y."/>
            <person name="Hammerbacher A."/>
            <person name="Kikkert J.R."/>
            <person name="Li Y."/>
            <person name="Li H."/>
            <person name="Li K."/>
            <person name="Li Q."/>
            <person name="Liu X."/>
            <person name="Ma X."/>
            <person name="Naidoo K."/>
            <person name="Pethybridge S.J."/>
            <person name="Sun J."/>
            <person name="Steenkamp E.T."/>
            <person name="van der Nest M.A."/>
            <person name="van Wyk S."/>
            <person name="Wingfield M.J."/>
            <person name="Xiong C."/>
            <person name="Yue Q."/>
            <person name="Zhang X."/>
        </authorList>
    </citation>
    <scope>NUCLEOTIDE SEQUENCE [LARGE SCALE GENOMIC DNA]</scope>
    <source>
        <strain evidence="9 10">BP 5553</strain>
    </source>
</reference>
<proteinExistence type="predicted"/>
<evidence type="ECO:0000256" key="5">
    <source>
        <dbReference type="ARBA" id="ARBA00022824"/>
    </source>
</evidence>
<dbReference type="UniPathway" id="UPA00196"/>
<evidence type="ECO:0000256" key="3">
    <source>
        <dbReference type="ARBA" id="ARBA00022502"/>
    </source>
</evidence>
<dbReference type="RefSeq" id="XP_031871862.1">
    <property type="nucleotide sequence ID" value="XM_032012169.1"/>
</dbReference>
<keyword evidence="3" id="KW-0337">GPI-anchor biosynthesis</keyword>
<dbReference type="Pfam" id="PF06699">
    <property type="entry name" value="PIG-F"/>
    <property type="match status" value="1"/>
</dbReference>
<evidence type="ECO:0000256" key="6">
    <source>
        <dbReference type="ARBA" id="ARBA00022989"/>
    </source>
</evidence>
<comment type="caution">
    <text evidence="9">The sequence shown here is derived from an EMBL/GenBank/DDBJ whole genome shotgun (WGS) entry which is preliminary data.</text>
</comment>
<dbReference type="Proteomes" id="UP000254866">
    <property type="component" value="Unassembled WGS sequence"/>
</dbReference>
<keyword evidence="4" id="KW-0812">Transmembrane</keyword>
<keyword evidence="10" id="KW-1185">Reference proteome</keyword>
<evidence type="ECO:0000313" key="10">
    <source>
        <dbReference type="Proteomes" id="UP000254866"/>
    </source>
</evidence>
<keyword evidence="5" id="KW-0256">Endoplasmic reticulum</keyword>
<keyword evidence="7" id="KW-0472">Membrane</keyword>
<feature type="region of interest" description="Disordered" evidence="8">
    <location>
        <begin position="103"/>
        <end position="123"/>
    </location>
</feature>
<evidence type="ECO:0000256" key="2">
    <source>
        <dbReference type="ARBA" id="ARBA00004687"/>
    </source>
</evidence>
<dbReference type="STRING" id="2656787.A0A370TUK9"/>
<comment type="subcellular location">
    <subcellularLocation>
        <location evidence="1">Endoplasmic reticulum membrane</location>
        <topology evidence="1">Multi-pass membrane protein</topology>
    </subcellularLocation>
</comment>
<accession>A0A370TUK9</accession>
<comment type="pathway">
    <text evidence="2">Glycolipid biosynthesis; glycosylphosphatidylinositol-anchor biosynthesis.</text>
</comment>
<dbReference type="OrthoDB" id="17366at2759"/>
<evidence type="ECO:0000256" key="8">
    <source>
        <dbReference type="SAM" id="MobiDB-lite"/>
    </source>
</evidence>
<organism evidence="9 10">
    <name type="scientific">Venustampulla echinocandica</name>
    <dbReference type="NCBI Taxonomy" id="2656787"/>
    <lineage>
        <taxon>Eukaryota</taxon>
        <taxon>Fungi</taxon>
        <taxon>Dikarya</taxon>
        <taxon>Ascomycota</taxon>
        <taxon>Pezizomycotina</taxon>
        <taxon>Leotiomycetes</taxon>
        <taxon>Helotiales</taxon>
        <taxon>Pleuroascaceae</taxon>
        <taxon>Venustampulla</taxon>
    </lineage>
</organism>
<dbReference type="GeneID" id="43596395"/>
<evidence type="ECO:0000256" key="7">
    <source>
        <dbReference type="ARBA" id="ARBA00023136"/>
    </source>
</evidence>
<keyword evidence="6" id="KW-1133">Transmembrane helix</keyword>
<dbReference type="GO" id="GO:0005789">
    <property type="term" value="C:endoplasmic reticulum membrane"/>
    <property type="evidence" value="ECO:0007669"/>
    <property type="project" value="UniProtKB-SubCell"/>
</dbReference>
<sequence length="123" mass="12745">MPLVDPITMSIVAPASSPSTPAKPSQPIELLPTPIARLVSQAHPALLLSAYYFRFPAFVADPVPTLLSSLLPLAVVQTAYAITCLPATGSNTKPAKKVKLNATRKPAADPGTAKAFVTSPLSA</sequence>
<dbReference type="EMBL" id="NPIC01000002">
    <property type="protein sequence ID" value="RDL39206.1"/>
    <property type="molecule type" value="Genomic_DNA"/>
</dbReference>
<evidence type="ECO:0000313" key="9">
    <source>
        <dbReference type="EMBL" id="RDL39206.1"/>
    </source>
</evidence>
<dbReference type="GO" id="GO:0006506">
    <property type="term" value="P:GPI anchor biosynthetic process"/>
    <property type="evidence" value="ECO:0007669"/>
    <property type="project" value="UniProtKB-UniPathway"/>
</dbReference>
<dbReference type="AlphaFoldDB" id="A0A370TUK9"/>
<evidence type="ECO:0000256" key="4">
    <source>
        <dbReference type="ARBA" id="ARBA00022692"/>
    </source>
</evidence>
<name>A0A370TUK9_9HELO</name>
<gene>
    <name evidence="9" type="ORF">BP5553_03546</name>
</gene>
<protein>
    <submittedName>
        <fullName evidence="9">Uncharacterized protein</fullName>
    </submittedName>
</protein>